<comment type="caution">
    <text evidence="2">The sequence shown here is derived from an EMBL/GenBank/DDBJ whole genome shotgun (WGS) entry which is preliminary data.</text>
</comment>
<evidence type="ECO:0000313" key="2">
    <source>
        <dbReference type="EMBL" id="MDQ2066416.1"/>
    </source>
</evidence>
<dbReference type="RefSeq" id="WP_306680116.1">
    <property type="nucleotide sequence ID" value="NZ_JAVDBT010000007.1"/>
</dbReference>
<sequence length="190" mass="20908">MTLPPARALLAPNRFGEDPLLQRLLSLAFIAIPLPALADPAPPLLAPGVRLIDHGIYCQTDSIGTQAAPETSLGFIDTLPGVPVMVYRQQEIPGRLGTSFGVVVELDRPILDMRIETWKPGATKAEIWYDSTLADTPQMRGFAFDYPEEIIMGLWRMEAWDGDQQLYSVEFEVLPPEALPGVTSDCNLMS</sequence>
<gene>
    <name evidence="2" type="ORF">Q9295_08530</name>
</gene>
<protein>
    <submittedName>
        <fullName evidence="2">DUF3859 domain-containing protein</fullName>
    </submittedName>
</protein>
<evidence type="ECO:0000259" key="1">
    <source>
        <dbReference type="Pfam" id="PF12975"/>
    </source>
</evidence>
<dbReference type="InterPro" id="IPR024331">
    <property type="entry name" value="DUF3859"/>
</dbReference>
<proteinExistence type="predicted"/>
<dbReference type="Pfam" id="PF12975">
    <property type="entry name" value="DUF3859"/>
    <property type="match status" value="1"/>
</dbReference>
<dbReference type="Proteomes" id="UP001239680">
    <property type="component" value="Unassembled WGS sequence"/>
</dbReference>
<reference evidence="2 3" key="1">
    <citation type="submission" date="2023-08" db="EMBL/GenBank/DDBJ databases">
        <title>Characterization of two Paracoccaceae strains isolated from Phycosphere and proposal of Xinfangfangia lacusdiani sp. nov.</title>
        <authorList>
            <person name="Deng Y."/>
            <person name="Zhang Y.Q."/>
        </authorList>
    </citation>
    <scope>NUCLEOTIDE SEQUENCE [LARGE SCALE GENOMIC DNA]</scope>
    <source>
        <strain evidence="2 3">CPCC 101601</strain>
    </source>
</reference>
<evidence type="ECO:0000313" key="3">
    <source>
        <dbReference type="Proteomes" id="UP001239680"/>
    </source>
</evidence>
<organism evidence="2 3">
    <name type="scientific">Pseudogemmobacter lacusdianii</name>
    <dbReference type="NCBI Taxonomy" id="3069608"/>
    <lineage>
        <taxon>Bacteria</taxon>
        <taxon>Pseudomonadati</taxon>
        <taxon>Pseudomonadota</taxon>
        <taxon>Alphaproteobacteria</taxon>
        <taxon>Rhodobacterales</taxon>
        <taxon>Paracoccaceae</taxon>
        <taxon>Pseudogemmobacter</taxon>
    </lineage>
</organism>
<name>A0ABU0VXE2_9RHOB</name>
<dbReference type="EMBL" id="JAVDBT010000007">
    <property type="protein sequence ID" value="MDQ2066416.1"/>
    <property type="molecule type" value="Genomic_DNA"/>
</dbReference>
<accession>A0ABU0VXE2</accession>
<feature type="domain" description="DUF3859" evidence="1">
    <location>
        <begin position="49"/>
        <end position="173"/>
    </location>
</feature>
<keyword evidence="3" id="KW-1185">Reference proteome</keyword>
<dbReference type="Gene3D" id="2.60.40.2390">
    <property type="match status" value="1"/>
</dbReference>